<gene>
    <name evidence="2" type="ORF">IQ235_17250</name>
</gene>
<dbReference type="AlphaFoldDB" id="A0A928ZA68"/>
<dbReference type="Proteomes" id="UP000621799">
    <property type="component" value="Unassembled WGS sequence"/>
</dbReference>
<evidence type="ECO:0000313" key="2">
    <source>
        <dbReference type="EMBL" id="MBE9042519.1"/>
    </source>
</evidence>
<reference evidence="2" key="1">
    <citation type="submission" date="2020-10" db="EMBL/GenBank/DDBJ databases">
        <authorList>
            <person name="Castelo-Branco R."/>
            <person name="Eusebio N."/>
            <person name="Adriana R."/>
            <person name="Vieira A."/>
            <person name="Brugerolle De Fraissinette N."/>
            <person name="Rezende De Castro R."/>
            <person name="Schneider M.P."/>
            <person name="Vasconcelos V."/>
            <person name="Leao P.N."/>
        </authorList>
    </citation>
    <scope>NUCLEOTIDE SEQUENCE</scope>
    <source>
        <strain evidence="2">LEGE 11467</strain>
    </source>
</reference>
<dbReference type="EMBL" id="JADEXN010000374">
    <property type="protein sequence ID" value="MBE9042519.1"/>
    <property type="molecule type" value="Genomic_DNA"/>
</dbReference>
<keyword evidence="3" id="KW-1185">Reference proteome</keyword>
<organism evidence="2 3">
    <name type="scientific">Zarconia navalis LEGE 11467</name>
    <dbReference type="NCBI Taxonomy" id="1828826"/>
    <lineage>
        <taxon>Bacteria</taxon>
        <taxon>Bacillati</taxon>
        <taxon>Cyanobacteriota</taxon>
        <taxon>Cyanophyceae</taxon>
        <taxon>Oscillatoriophycideae</taxon>
        <taxon>Oscillatoriales</taxon>
        <taxon>Oscillatoriales incertae sedis</taxon>
        <taxon>Zarconia</taxon>
        <taxon>Zarconia navalis</taxon>
    </lineage>
</organism>
<dbReference type="RefSeq" id="WP_264322678.1">
    <property type="nucleotide sequence ID" value="NZ_JADEXN010000374.1"/>
</dbReference>
<evidence type="ECO:0000313" key="3">
    <source>
        <dbReference type="Proteomes" id="UP000621799"/>
    </source>
</evidence>
<sequence>MKNLSILVLIGWLTLIGGVRAQEVPTPGSSSDDRGEIDPQLVPEPPSDGRAGICEELRTDMTPEDLVALAEDAGLELTGEATPAGEIFLEWSDPDTEEFLRVSFVEGVLAEISCSVRIQLPAPRTREPRESTCEEFELGMSLEDLEEKISDDRLEATNRRVSAGEFLWEWENPRTSESIQIIISNGEVVNVFCTQLPQPFEFEELDGEVQN</sequence>
<proteinExistence type="predicted"/>
<protein>
    <submittedName>
        <fullName evidence="2">Uncharacterized protein</fullName>
    </submittedName>
</protein>
<comment type="caution">
    <text evidence="2">The sequence shown here is derived from an EMBL/GenBank/DDBJ whole genome shotgun (WGS) entry which is preliminary data.</text>
</comment>
<feature type="region of interest" description="Disordered" evidence="1">
    <location>
        <begin position="24"/>
        <end position="50"/>
    </location>
</feature>
<evidence type="ECO:0000256" key="1">
    <source>
        <dbReference type="SAM" id="MobiDB-lite"/>
    </source>
</evidence>
<name>A0A928ZA68_9CYAN</name>
<accession>A0A928ZA68</accession>